<dbReference type="EMBL" id="JBBUKT010000015">
    <property type="protein sequence ID" value="MEK7954074.1"/>
    <property type="molecule type" value="Genomic_DNA"/>
</dbReference>
<keyword evidence="2" id="KW-1185">Reference proteome</keyword>
<protein>
    <submittedName>
        <fullName evidence="1">Uncharacterized protein</fullName>
    </submittedName>
</protein>
<reference evidence="1 2" key="1">
    <citation type="submission" date="2024-04" db="EMBL/GenBank/DDBJ databases">
        <title>Luteolibacter sp. isolated from soil.</title>
        <authorList>
            <person name="An J."/>
        </authorList>
    </citation>
    <scope>NUCLEOTIDE SEQUENCE [LARGE SCALE GENOMIC DNA]</scope>
    <source>
        <strain evidence="1 2">Y139</strain>
    </source>
</reference>
<evidence type="ECO:0000313" key="1">
    <source>
        <dbReference type="EMBL" id="MEK7954074.1"/>
    </source>
</evidence>
<accession>A0ABU9B212</accession>
<organism evidence="1 2">
    <name type="scientific">Luteolibacter soli</name>
    <dbReference type="NCBI Taxonomy" id="3135280"/>
    <lineage>
        <taxon>Bacteria</taxon>
        <taxon>Pseudomonadati</taxon>
        <taxon>Verrucomicrobiota</taxon>
        <taxon>Verrucomicrobiia</taxon>
        <taxon>Verrucomicrobiales</taxon>
        <taxon>Verrucomicrobiaceae</taxon>
        <taxon>Luteolibacter</taxon>
    </lineage>
</organism>
<sequence>MSTILHPEIYMRDGRGGFLLREGTEVVDDWGDGCLIRSEEPLLDDFGDTCFVTEGEALIALRLPRMPVGVGPFEYLARKDYSDIRIAPVF</sequence>
<evidence type="ECO:0000313" key="2">
    <source>
        <dbReference type="Proteomes" id="UP001371305"/>
    </source>
</evidence>
<comment type="caution">
    <text evidence="1">The sequence shown here is derived from an EMBL/GenBank/DDBJ whole genome shotgun (WGS) entry which is preliminary data.</text>
</comment>
<name>A0ABU9B212_9BACT</name>
<proteinExistence type="predicted"/>
<gene>
    <name evidence="1" type="ORF">WKV53_26395</name>
</gene>
<dbReference type="Proteomes" id="UP001371305">
    <property type="component" value="Unassembled WGS sequence"/>
</dbReference>
<dbReference type="RefSeq" id="WP_341407840.1">
    <property type="nucleotide sequence ID" value="NZ_JBBUKT010000015.1"/>
</dbReference>